<dbReference type="InParanoid" id="A0A395JEG0"/>
<organism evidence="1 2">
    <name type="scientific">Arenicella xantha</name>
    <dbReference type="NCBI Taxonomy" id="644221"/>
    <lineage>
        <taxon>Bacteria</taxon>
        <taxon>Pseudomonadati</taxon>
        <taxon>Pseudomonadota</taxon>
        <taxon>Gammaproteobacteria</taxon>
        <taxon>Arenicellales</taxon>
        <taxon>Arenicellaceae</taxon>
        <taxon>Arenicella</taxon>
    </lineage>
</organism>
<protein>
    <submittedName>
        <fullName evidence="1">Uncharacterized protein</fullName>
    </submittedName>
</protein>
<dbReference type="Pfam" id="PF22281">
    <property type="entry name" value="DUF6959"/>
    <property type="match status" value="1"/>
</dbReference>
<evidence type="ECO:0000313" key="1">
    <source>
        <dbReference type="EMBL" id="RBP46603.1"/>
    </source>
</evidence>
<dbReference type="Proteomes" id="UP000253083">
    <property type="component" value="Unassembled WGS sequence"/>
</dbReference>
<evidence type="ECO:0000313" key="2">
    <source>
        <dbReference type="Proteomes" id="UP000253083"/>
    </source>
</evidence>
<comment type="caution">
    <text evidence="1">The sequence shown here is derived from an EMBL/GenBank/DDBJ whole genome shotgun (WGS) entry which is preliminary data.</text>
</comment>
<dbReference type="RefSeq" id="WP_113956046.1">
    <property type="nucleotide sequence ID" value="NZ_QNRT01000017.1"/>
</dbReference>
<proteinExistence type="predicted"/>
<accession>A0A395JEG0</accession>
<dbReference type="EMBL" id="QNRT01000017">
    <property type="protein sequence ID" value="RBP46603.1"/>
    <property type="molecule type" value="Genomic_DNA"/>
</dbReference>
<gene>
    <name evidence="1" type="ORF">DFR28_1171</name>
</gene>
<keyword evidence="2" id="KW-1185">Reference proteome</keyword>
<name>A0A395JEG0_9GAMM</name>
<dbReference type="OrthoDB" id="281433at2"/>
<reference evidence="1 2" key="1">
    <citation type="submission" date="2018-06" db="EMBL/GenBank/DDBJ databases">
        <title>Genomic Encyclopedia of Type Strains, Phase IV (KMG-IV): sequencing the most valuable type-strain genomes for metagenomic binning, comparative biology and taxonomic classification.</title>
        <authorList>
            <person name="Goeker M."/>
        </authorList>
    </citation>
    <scope>NUCLEOTIDE SEQUENCE [LARGE SCALE GENOMIC DNA]</scope>
    <source>
        <strain evidence="1 2">DSM 24032</strain>
    </source>
</reference>
<dbReference type="InterPro" id="IPR053801">
    <property type="entry name" value="DUF6959"/>
</dbReference>
<dbReference type="AlphaFoldDB" id="A0A395JEG0"/>
<sequence>MESEKADILSHQSNVAVVKLPSREYPGSVVQGDSLLILHSEIMEVLAELSKTPEKDAFYAAFMAAEKLEDRLMHYIAVCKAHGIENNFKIEHSYKRYEHLVENDL</sequence>